<evidence type="ECO:0000313" key="2">
    <source>
        <dbReference type="Proteomes" id="UP000434475"/>
    </source>
</evidence>
<dbReference type="RefSeq" id="WP_172697441.1">
    <property type="nucleotide sequence ID" value="NZ_CAXUMB010000001.1"/>
</dbReference>
<dbReference type="EMBL" id="WKPR01000004">
    <property type="protein sequence ID" value="MSB19080.1"/>
    <property type="molecule type" value="Genomic_DNA"/>
</dbReference>
<gene>
    <name evidence="1" type="ORF">GKE97_06055</name>
</gene>
<proteinExistence type="predicted"/>
<comment type="caution">
    <text evidence="1">The sequence shown here is derived from an EMBL/GenBank/DDBJ whole genome shotgun (WGS) entry which is preliminary data.</text>
</comment>
<accession>A0A6I2R285</accession>
<dbReference type="AlphaFoldDB" id="A0A6I2R285"/>
<protein>
    <submittedName>
        <fullName evidence="1">Uncharacterized protein</fullName>
    </submittedName>
</protein>
<dbReference type="Proteomes" id="UP000434475">
    <property type="component" value="Unassembled WGS sequence"/>
</dbReference>
<sequence>MKFWAVSTKYFDSGRVKVNIYPVEAETKPESGMTENKMCDHYIDYFDTYEEALAWYEQAKKA</sequence>
<name>A0A6I2R285_FLAPL</name>
<evidence type="ECO:0000313" key="1">
    <source>
        <dbReference type="EMBL" id="MSB19080.1"/>
    </source>
</evidence>
<organism evidence="1 2">
    <name type="scientific">Flavonifractor plautii</name>
    <name type="common">Fusobacterium plautii</name>
    <dbReference type="NCBI Taxonomy" id="292800"/>
    <lineage>
        <taxon>Bacteria</taxon>
        <taxon>Bacillati</taxon>
        <taxon>Bacillota</taxon>
        <taxon>Clostridia</taxon>
        <taxon>Eubacteriales</taxon>
        <taxon>Oscillospiraceae</taxon>
        <taxon>Flavonifractor</taxon>
    </lineage>
</organism>
<reference evidence="1 2" key="1">
    <citation type="journal article" date="2019" name="Nat. Med.">
        <title>A library of human gut bacterial isolates paired with longitudinal multiomics data enables mechanistic microbiome research.</title>
        <authorList>
            <person name="Poyet M."/>
            <person name="Groussin M."/>
            <person name="Gibbons S.M."/>
            <person name="Avila-Pacheco J."/>
            <person name="Jiang X."/>
            <person name="Kearney S.M."/>
            <person name="Perrotta A.R."/>
            <person name="Berdy B."/>
            <person name="Zhao S."/>
            <person name="Lieberman T.D."/>
            <person name="Swanson P.K."/>
            <person name="Smith M."/>
            <person name="Roesemann S."/>
            <person name="Alexander J.E."/>
            <person name="Rich S.A."/>
            <person name="Livny J."/>
            <person name="Vlamakis H."/>
            <person name="Clish C."/>
            <person name="Bullock K."/>
            <person name="Deik A."/>
            <person name="Scott J."/>
            <person name="Pierce K.A."/>
            <person name="Xavier R.J."/>
            <person name="Alm E.J."/>
        </authorList>
    </citation>
    <scope>NUCLEOTIDE SEQUENCE [LARGE SCALE GENOMIC DNA]</scope>
    <source>
        <strain evidence="1 2">BIOML-A2</strain>
    </source>
</reference>